<dbReference type="InterPro" id="IPR023296">
    <property type="entry name" value="Glyco_hydro_beta-prop_sf"/>
</dbReference>
<dbReference type="SUPFAM" id="SSF75005">
    <property type="entry name" value="Arabinanase/levansucrase/invertase"/>
    <property type="match status" value="1"/>
</dbReference>
<protein>
    <submittedName>
        <fullName evidence="5">Family 43 glycosylhydrolase</fullName>
    </submittedName>
</protein>
<comment type="similarity">
    <text evidence="1 4">Belongs to the glycosyl hydrolase 43 family.</text>
</comment>
<name>A0A8I0ABB5_9FIRM</name>
<reference evidence="5 6" key="1">
    <citation type="submission" date="2020-08" db="EMBL/GenBank/DDBJ databases">
        <title>Genome public.</title>
        <authorList>
            <person name="Liu C."/>
            <person name="Sun Q."/>
        </authorList>
    </citation>
    <scope>NUCLEOTIDE SEQUENCE [LARGE SCALE GENOMIC DNA]</scope>
    <source>
        <strain evidence="5 6">BX17</strain>
    </source>
</reference>
<dbReference type="PANTHER" id="PTHR22925">
    <property type="entry name" value="GLYCOSYL HYDROLASE 43 FAMILY MEMBER"/>
    <property type="match status" value="1"/>
</dbReference>
<sequence length="411" mass="46546">MKKIGGLLAVCITASLTLSGCGLYDIADLFSGLGKGSAQLYVNEELQMPVDGKDTILPGAAWLDTDGNSIQAHGGQIQLMSVPDGNGGKTEKYVWVGEDKSSGHFGNDVAVYTSDDLYHWEFQGDVLRAVESRKQLEEDSYFQELYQDYSQEELDEVYNCINKNTVIERPKMLYNEKTDKYVIWFHSDDSTEKNSYKYDVGMAGVAISDSLAGPFRFLGRYRLSQCPKGQIDCFPSSKGEARDMNLFKDDDGIAYIAYTSENNKTMYISKLNEEYTYLSADPEEAVYKEDFIRLFPGSMREAPVLFKGENGRYYFMSSSTTGWMSNQARVWSADEIFGEWKNDGNPCLGKDGDITFDTQSTCVFQTKSGQWIYFGDRWNSTDLADSRYIWLPLAFNGNKVEIQWESEFILQ</sequence>
<proteinExistence type="inferred from homology"/>
<evidence type="ECO:0000256" key="1">
    <source>
        <dbReference type="ARBA" id="ARBA00009865"/>
    </source>
</evidence>
<comment type="caution">
    <text evidence="5">The sequence shown here is derived from an EMBL/GenBank/DDBJ whole genome shotgun (WGS) entry which is preliminary data.</text>
</comment>
<dbReference type="Proteomes" id="UP000652847">
    <property type="component" value="Unassembled WGS sequence"/>
</dbReference>
<evidence type="ECO:0000256" key="3">
    <source>
        <dbReference type="ARBA" id="ARBA00023295"/>
    </source>
</evidence>
<dbReference type="Pfam" id="PF04616">
    <property type="entry name" value="Glyco_hydro_43"/>
    <property type="match status" value="1"/>
</dbReference>
<gene>
    <name evidence="5" type="ORF">H8S54_02040</name>
</gene>
<dbReference type="EMBL" id="JACOOT010000004">
    <property type="protein sequence ID" value="MBC5649933.1"/>
    <property type="molecule type" value="Genomic_DNA"/>
</dbReference>
<accession>A0A8I0ABB5</accession>
<evidence type="ECO:0000313" key="6">
    <source>
        <dbReference type="Proteomes" id="UP000652847"/>
    </source>
</evidence>
<evidence type="ECO:0000256" key="2">
    <source>
        <dbReference type="ARBA" id="ARBA00022801"/>
    </source>
</evidence>
<dbReference type="CDD" id="cd18825">
    <property type="entry name" value="GH43_CtGH43-like"/>
    <property type="match status" value="1"/>
</dbReference>
<dbReference type="GO" id="GO:0004553">
    <property type="term" value="F:hydrolase activity, hydrolyzing O-glycosyl compounds"/>
    <property type="evidence" value="ECO:0007669"/>
    <property type="project" value="InterPro"/>
</dbReference>
<keyword evidence="3 4" id="KW-0326">Glycosidase</keyword>
<dbReference type="Gene3D" id="2.115.10.20">
    <property type="entry name" value="Glycosyl hydrolase domain, family 43"/>
    <property type="match status" value="1"/>
</dbReference>
<dbReference type="GO" id="GO:0005975">
    <property type="term" value="P:carbohydrate metabolic process"/>
    <property type="evidence" value="ECO:0007669"/>
    <property type="project" value="InterPro"/>
</dbReference>
<dbReference type="InterPro" id="IPR006710">
    <property type="entry name" value="Glyco_hydro_43"/>
</dbReference>
<dbReference type="PANTHER" id="PTHR22925:SF3">
    <property type="entry name" value="GLYCOSYL HYDROLASE FAMILY PROTEIN 43"/>
    <property type="match status" value="1"/>
</dbReference>
<dbReference type="PROSITE" id="PS51257">
    <property type="entry name" value="PROKAR_LIPOPROTEIN"/>
    <property type="match status" value="1"/>
</dbReference>
<dbReference type="RefSeq" id="WP_186900790.1">
    <property type="nucleotide sequence ID" value="NZ_JACOOT010000004.1"/>
</dbReference>
<evidence type="ECO:0000256" key="4">
    <source>
        <dbReference type="RuleBase" id="RU361187"/>
    </source>
</evidence>
<keyword evidence="6" id="KW-1185">Reference proteome</keyword>
<evidence type="ECO:0000313" key="5">
    <source>
        <dbReference type="EMBL" id="MBC5649933.1"/>
    </source>
</evidence>
<dbReference type="AlphaFoldDB" id="A0A8I0ABB5"/>
<keyword evidence="2 4" id="KW-0378">Hydrolase</keyword>
<organism evidence="5 6">
    <name type="scientific">Blautia segnis</name>
    <dbReference type="NCBI Taxonomy" id="2763030"/>
    <lineage>
        <taxon>Bacteria</taxon>
        <taxon>Bacillati</taxon>
        <taxon>Bacillota</taxon>
        <taxon>Clostridia</taxon>
        <taxon>Lachnospirales</taxon>
        <taxon>Lachnospiraceae</taxon>
        <taxon>Blautia</taxon>
    </lineage>
</organism>